<feature type="region of interest" description="Disordered" evidence="10">
    <location>
        <begin position="249"/>
        <end position="320"/>
    </location>
</feature>
<dbReference type="HOGENOM" id="CLU_027962_0_0_1"/>
<dbReference type="InterPro" id="IPR050765">
    <property type="entry name" value="Riboflavin_Biosynth_HTPR"/>
</dbReference>
<evidence type="ECO:0000256" key="9">
    <source>
        <dbReference type="ARBA" id="ARBA00049020"/>
    </source>
</evidence>
<feature type="region of interest" description="Disordered" evidence="10">
    <location>
        <begin position="116"/>
        <end position="135"/>
    </location>
</feature>
<feature type="compositionally biased region" description="Acidic residues" evidence="10">
    <location>
        <begin position="1"/>
        <end position="20"/>
    </location>
</feature>
<feature type="compositionally biased region" description="Pro residues" evidence="10">
    <location>
        <begin position="610"/>
        <end position="619"/>
    </location>
</feature>
<evidence type="ECO:0000256" key="6">
    <source>
        <dbReference type="ARBA" id="ARBA00030073"/>
    </source>
</evidence>
<feature type="compositionally biased region" description="Low complexity" evidence="10">
    <location>
        <begin position="268"/>
        <end position="279"/>
    </location>
</feature>
<feature type="compositionally biased region" description="Pro residues" evidence="10">
    <location>
        <begin position="630"/>
        <end position="652"/>
    </location>
</feature>
<evidence type="ECO:0000313" key="12">
    <source>
        <dbReference type="EMBL" id="ETN46954.1"/>
    </source>
</evidence>
<comment type="catalytic activity">
    <reaction evidence="9">
        <text>2,5-diamino-6-(1-D-ribitylamino)pyrimidin-4(3H)-one 5'-phosphate + NADP(+) = 2,5-diamino-6-(1-D-ribosylamino)pyrimidin-4(3H)-one 5'-phosphate + NADPH + H(+)</text>
        <dbReference type="Rhea" id="RHEA:27278"/>
        <dbReference type="ChEBI" id="CHEBI:15378"/>
        <dbReference type="ChEBI" id="CHEBI:57783"/>
        <dbReference type="ChEBI" id="CHEBI:58349"/>
        <dbReference type="ChEBI" id="CHEBI:58890"/>
        <dbReference type="ChEBI" id="CHEBI:59545"/>
        <dbReference type="EC" id="1.1.1.302"/>
    </reaction>
</comment>
<evidence type="ECO:0000256" key="4">
    <source>
        <dbReference type="ARBA" id="ARBA00015035"/>
    </source>
</evidence>
<name>W2SGF9_CYPE1</name>
<dbReference type="eggNOG" id="ENOG502S17A">
    <property type="taxonomic scope" value="Eukaryota"/>
</dbReference>
<dbReference type="Proteomes" id="UP000030752">
    <property type="component" value="Unassembled WGS sequence"/>
</dbReference>
<dbReference type="AlphaFoldDB" id="W2SGF9"/>
<feature type="compositionally biased region" description="Pro residues" evidence="10">
    <location>
        <begin position="670"/>
        <end position="684"/>
    </location>
</feature>
<dbReference type="EMBL" id="KB822711">
    <property type="protein sequence ID" value="ETN46954.1"/>
    <property type="molecule type" value="Genomic_DNA"/>
</dbReference>
<evidence type="ECO:0000256" key="8">
    <source>
        <dbReference type="ARBA" id="ARBA00047550"/>
    </source>
</evidence>
<sequence length="693" mass="77189">MATPGTDEDHDMDEQSDVEDDNRVDNHNENDHANGQQDVADESSTPTDYSLYSIHPRLQVLRQQLHDLDHPIELPKADFEAIMPYMDNVWRKLKSSEQSEASQNIDLYWCKLRKHPGAKPHVPRPTPEGKQARKRKMKEEKACTMAMKVVHSFGPVDKVTIRKAVEGERHAHDLDFMDLQKRNSGIMDTARKEATRGFQPASIWWKMQQEPEKLEAAGGKFMKISDVRNVQYPWRQENPDVILKAHTGYNSARTGPKPGQSQKAKSSPAQAPTQPIPQTLEHPQSSHGQPPQTQHLLHPAQPPPPPPPPPPPADVLHFPPELRGFLTPYLPNPNASSDIIRPHVTLTWASSLDGRIASSPGYRTTLSGPDTKAMTHYLRSAHDAILVGVRTAIADDPSLNCRLSGAGGFGGPRGRWQPRPIIIDPTGRLIIRPEMKMLQVAVLGRAKPPWIVVGPNANLHPVAVQTLKAHGGEYLMINEVDHHGRFRWDGIFRVMLKENIRSVMIEGGGLVLSELLSQRYAQSIDSVIMTMTPTFLGSRGVQVTPETEFDNKQAILQNRLKYITWQPLGPSGDAVMCGRIEHPSGQSNGILQGILEIANADGSNEQHQQPQPPPPPPNPQHHSPGQHRSPYPPQTHPQGPLPQQPQAPPNHPPQSHLPQPYPPQQHAYHPPQPSQPHPHPPRPQTPSHIPSRR</sequence>
<reference evidence="12 13" key="1">
    <citation type="submission" date="2013-03" db="EMBL/GenBank/DDBJ databases">
        <title>The Genome Sequence of Phialophora europaea CBS 101466.</title>
        <authorList>
            <consortium name="The Broad Institute Genomics Platform"/>
            <person name="Cuomo C."/>
            <person name="de Hoog S."/>
            <person name="Gorbushina A."/>
            <person name="Walker B."/>
            <person name="Young S.K."/>
            <person name="Zeng Q."/>
            <person name="Gargeya S."/>
            <person name="Fitzgerald M."/>
            <person name="Haas B."/>
            <person name="Abouelleil A."/>
            <person name="Allen A.W."/>
            <person name="Alvarado L."/>
            <person name="Arachchi H.M."/>
            <person name="Berlin A.M."/>
            <person name="Chapman S.B."/>
            <person name="Gainer-Dewar J."/>
            <person name="Goldberg J."/>
            <person name="Griggs A."/>
            <person name="Gujja S."/>
            <person name="Hansen M."/>
            <person name="Howarth C."/>
            <person name="Imamovic A."/>
            <person name="Ireland A."/>
            <person name="Larimer J."/>
            <person name="McCowan C."/>
            <person name="Murphy C."/>
            <person name="Pearson M."/>
            <person name="Poon T.W."/>
            <person name="Priest M."/>
            <person name="Roberts A."/>
            <person name="Saif S."/>
            <person name="Shea T."/>
            <person name="Sisk P."/>
            <person name="Sykes S."/>
            <person name="Wortman J."/>
            <person name="Nusbaum C."/>
            <person name="Birren B."/>
        </authorList>
    </citation>
    <scope>NUCLEOTIDE SEQUENCE [LARGE SCALE GENOMIC DNA]</scope>
    <source>
        <strain evidence="12 13">CBS 101466</strain>
    </source>
</reference>
<dbReference type="GeneID" id="19968483"/>
<dbReference type="VEuPathDB" id="FungiDB:HMPREF1541_01144"/>
<evidence type="ECO:0000259" key="11">
    <source>
        <dbReference type="Pfam" id="PF01872"/>
    </source>
</evidence>
<protein>
    <recommendedName>
        <fullName evidence="4">2,5-diamino-6-ribosylamino-4(3H)-pyrimidinone 5'-phosphate reductase</fullName>
        <ecNumber evidence="3">1.1.1.302</ecNumber>
    </recommendedName>
    <alternativeName>
        <fullName evidence="7">2,5-diamino-6-(5-phospho-D-ribosylamino)pyrimidin-4(3H)-one reductase</fullName>
    </alternativeName>
    <alternativeName>
        <fullName evidence="6">2,5-diamino-6-ribitylamino-4(3H)-pyrimidinone 5'-phosphate synthase</fullName>
    </alternativeName>
</protein>
<dbReference type="Gene3D" id="3.40.430.10">
    <property type="entry name" value="Dihydrofolate Reductase, subunit A"/>
    <property type="match status" value="1"/>
</dbReference>
<dbReference type="SUPFAM" id="SSF53597">
    <property type="entry name" value="Dihydrofolate reductase-like"/>
    <property type="match status" value="1"/>
</dbReference>
<feature type="compositionally biased region" description="Low complexity" evidence="10">
    <location>
        <begin position="289"/>
        <end position="299"/>
    </location>
</feature>
<feature type="domain" description="Bacterial bifunctional deaminase-reductase C-terminal" evidence="11">
    <location>
        <begin position="342"/>
        <end position="560"/>
    </location>
</feature>
<dbReference type="InterPro" id="IPR024072">
    <property type="entry name" value="DHFR-like_dom_sf"/>
</dbReference>
<dbReference type="GO" id="GO:0008703">
    <property type="term" value="F:5-amino-6-(5-phosphoribosylamino)uracil reductase activity"/>
    <property type="evidence" value="ECO:0007669"/>
    <property type="project" value="InterPro"/>
</dbReference>
<feature type="compositionally biased region" description="Pro residues" evidence="10">
    <location>
        <begin position="300"/>
        <end position="313"/>
    </location>
</feature>
<evidence type="ECO:0000313" key="13">
    <source>
        <dbReference type="Proteomes" id="UP000030752"/>
    </source>
</evidence>
<dbReference type="STRING" id="1220924.W2SGF9"/>
<evidence type="ECO:0000256" key="1">
    <source>
        <dbReference type="ARBA" id="ARBA00003555"/>
    </source>
</evidence>
<dbReference type="InterPro" id="IPR002734">
    <property type="entry name" value="RibDG_C"/>
</dbReference>
<accession>W2SGF9</accession>
<comment type="catalytic activity">
    <reaction evidence="8">
        <text>2,5-diamino-6-(1-D-ribitylamino)pyrimidin-4(3H)-one 5'-phosphate + NAD(+) = 2,5-diamino-6-(1-D-ribosylamino)pyrimidin-4(3H)-one 5'-phosphate + NADH + H(+)</text>
        <dbReference type="Rhea" id="RHEA:27274"/>
        <dbReference type="ChEBI" id="CHEBI:15378"/>
        <dbReference type="ChEBI" id="CHEBI:57540"/>
        <dbReference type="ChEBI" id="CHEBI:57945"/>
        <dbReference type="ChEBI" id="CHEBI:58890"/>
        <dbReference type="ChEBI" id="CHEBI:59545"/>
        <dbReference type="EC" id="1.1.1.302"/>
    </reaction>
</comment>
<dbReference type="InParanoid" id="W2SGF9"/>
<evidence type="ECO:0000256" key="3">
    <source>
        <dbReference type="ARBA" id="ARBA00012851"/>
    </source>
</evidence>
<feature type="compositionally biased region" description="Polar residues" evidence="10">
    <location>
        <begin position="33"/>
        <end position="48"/>
    </location>
</feature>
<feature type="region of interest" description="Disordered" evidence="10">
    <location>
        <begin position="1"/>
        <end position="48"/>
    </location>
</feature>
<dbReference type="RefSeq" id="XP_008711666.1">
    <property type="nucleotide sequence ID" value="XM_008713444.1"/>
</dbReference>
<keyword evidence="13" id="KW-1185">Reference proteome</keyword>
<gene>
    <name evidence="12" type="ORF">HMPREF1541_01144</name>
</gene>
<comment type="function">
    <text evidence="1">Catalyzes an early step in riboflavin biosynthesis, the NADPH-dependent reduction of the ribose side chain of 2,5-diamino-6-ribosylamino-4(3H)-pyrimidinone 5'-phosphate, yielding 2,5-diamino-6-ribitylamino-4(3H)-pyrimidinone 5'-phosphate.</text>
</comment>
<feature type="compositionally biased region" description="Basic and acidic residues" evidence="10">
    <location>
        <begin position="21"/>
        <end position="32"/>
    </location>
</feature>
<evidence type="ECO:0000256" key="7">
    <source>
        <dbReference type="ARBA" id="ARBA00031630"/>
    </source>
</evidence>
<dbReference type="Pfam" id="PF01872">
    <property type="entry name" value="RibD_C"/>
    <property type="match status" value="1"/>
</dbReference>
<feature type="compositionally biased region" description="Low complexity" evidence="10">
    <location>
        <begin position="653"/>
        <end position="669"/>
    </location>
</feature>
<dbReference type="PANTHER" id="PTHR38011">
    <property type="entry name" value="DIHYDROFOLATE REDUCTASE FAMILY PROTEIN (AFU_ORTHOLOGUE AFUA_8G06820)"/>
    <property type="match status" value="1"/>
</dbReference>
<dbReference type="PANTHER" id="PTHR38011:SF8">
    <property type="entry name" value="2,5-DIAMINO-6-RIBOSYLAMINO-4(3H)-PYRIMIDINONE 5'-PHOSPHATE REDUCTASE"/>
    <property type="match status" value="1"/>
</dbReference>
<dbReference type="OrthoDB" id="5432at2759"/>
<evidence type="ECO:0000256" key="2">
    <source>
        <dbReference type="ARBA" id="ARBA00009723"/>
    </source>
</evidence>
<dbReference type="EC" id="1.1.1.302" evidence="3"/>
<proteinExistence type="inferred from homology"/>
<evidence type="ECO:0000256" key="10">
    <source>
        <dbReference type="SAM" id="MobiDB-lite"/>
    </source>
</evidence>
<dbReference type="GO" id="GO:0009231">
    <property type="term" value="P:riboflavin biosynthetic process"/>
    <property type="evidence" value="ECO:0007669"/>
    <property type="project" value="UniProtKB-KW"/>
</dbReference>
<keyword evidence="5" id="KW-0686">Riboflavin biosynthesis</keyword>
<comment type="similarity">
    <text evidence="2">Belongs to the HTP reductase family.</text>
</comment>
<feature type="region of interest" description="Disordered" evidence="10">
    <location>
        <begin position="602"/>
        <end position="693"/>
    </location>
</feature>
<feature type="compositionally biased region" description="Polar residues" evidence="10">
    <location>
        <begin position="249"/>
        <end position="267"/>
    </location>
</feature>
<organism evidence="12 13">
    <name type="scientific">Cyphellophora europaea (strain CBS 101466)</name>
    <name type="common">Phialophora europaea</name>
    <dbReference type="NCBI Taxonomy" id="1220924"/>
    <lineage>
        <taxon>Eukaryota</taxon>
        <taxon>Fungi</taxon>
        <taxon>Dikarya</taxon>
        <taxon>Ascomycota</taxon>
        <taxon>Pezizomycotina</taxon>
        <taxon>Eurotiomycetes</taxon>
        <taxon>Chaetothyriomycetidae</taxon>
        <taxon>Chaetothyriales</taxon>
        <taxon>Cyphellophoraceae</taxon>
        <taxon>Cyphellophora</taxon>
    </lineage>
</organism>
<evidence type="ECO:0000256" key="5">
    <source>
        <dbReference type="ARBA" id="ARBA00022619"/>
    </source>
</evidence>